<dbReference type="PANTHER" id="PTHR21240:SF30">
    <property type="entry name" value="AMIDOHYDROLASE-RELATED DOMAIN-CONTAINING PROTEIN-RELATED"/>
    <property type="match status" value="1"/>
</dbReference>
<accession>A0ABU8DQQ3</accession>
<dbReference type="Gene3D" id="3.20.20.140">
    <property type="entry name" value="Metal-dependent hydrolases"/>
    <property type="match status" value="1"/>
</dbReference>
<sequence>MRIVAVEEAFSVPGVTPELFGPGIGLPEVWAREWRTRLGDIGELRLADMDAHGVDVQVLSLTAGVERLTNPAEAVDAARRANDHLAAAVAAHPDRFAGFCVLPLQDPAAAVGELRRCVLELGMVGALQNDHVGGRYLDDIRFDEVWAELAQLAVPLYLHPTYFAAERLALYADVPALFGPTWGWTAATGGHALRLVYNGVFDRHPGAQLLLGHMGELLPFQSARLDSRAEQVPDQLRPPMAPSEYLRRNVHITTSGVASPAALRAAIDLVGVDRVLFAVDYPYERTAEAVELLAAPGISDAERAAVAHGNADRLLRLRPAG</sequence>
<comment type="caution">
    <text evidence="3">The sequence shown here is derived from an EMBL/GenBank/DDBJ whole genome shotgun (WGS) entry which is preliminary data.</text>
</comment>
<dbReference type="PANTHER" id="PTHR21240">
    <property type="entry name" value="2-AMINO-3-CARBOXYLMUCONATE-6-SEMIALDEHYDE DECARBOXYLASE"/>
    <property type="match status" value="1"/>
</dbReference>
<organism evidence="3 4">
    <name type="scientific">Klenkia sesuvii</name>
    <dbReference type="NCBI Taxonomy" id="3103137"/>
    <lineage>
        <taxon>Bacteria</taxon>
        <taxon>Bacillati</taxon>
        <taxon>Actinomycetota</taxon>
        <taxon>Actinomycetes</taxon>
        <taxon>Geodermatophilales</taxon>
        <taxon>Geodermatophilaceae</taxon>
        <taxon>Klenkia</taxon>
    </lineage>
</organism>
<keyword evidence="1" id="KW-0456">Lyase</keyword>
<dbReference type="InterPro" id="IPR032466">
    <property type="entry name" value="Metal_Hydrolase"/>
</dbReference>
<evidence type="ECO:0000313" key="4">
    <source>
        <dbReference type="Proteomes" id="UP001361570"/>
    </source>
</evidence>
<feature type="domain" description="Amidohydrolase-related" evidence="2">
    <location>
        <begin position="31"/>
        <end position="317"/>
    </location>
</feature>
<dbReference type="RefSeq" id="WP_336403310.1">
    <property type="nucleotide sequence ID" value="NZ_JBAPLU010000004.1"/>
</dbReference>
<protein>
    <submittedName>
        <fullName evidence="3">Amidohydrolase family protein</fullName>
    </submittedName>
</protein>
<evidence type="ECO:0000259" key="2">
    <source>
        <dbReference type="Pfam" id="PF04909"/>
    </source>
</evidence>
<evidence type="ECO:0000256" key="1">
    <source>
        <dbReference type="ARBA" id="ARBA00023239"/>
    </source>
</evidence>
<dbReference type="InterPro" id="IPR032465">
    <property type="entry name" value="ACMSD"/>
</dbReference>
<gene>
    <name evidence="3" type="ORF">TEK04_05490</name>
</gene>
<name>A0ABU8DQQ3_9ACTN</name>
<dbReference type="Proteomes" id="UP001361570">
    <property type="component" value="Unassembled WGS sequence"/>
</dbReference>
<evidence type="ECO:0000313" key="3">
    <source>
        <dbReference type="EMBL" id="MEI4271167.1"/>
    </source>
</evidence>
<reference evidence="3 4" key="1">
    <citation type="submission" date="2024-03" db="EMBL/GenBank/DDBJ databases">
        <title>Draft genome sequence of Klenkia sp. LSe6-5.</title>
        <authorList>
            <person name="Duangmal K."/>
            <person name="Chantavorakit T."/>
        </authorList>
    </citation>
    <scope>NUCLEOTIDE SEQUENCE [LARGE SCALE GENOMIC DNA]</scope>
    <source>
        <strain evidence="3 4">LSe6-5</strain>
    </source>
</reference>
<dbReference type="SUPFAM" id="SSF51556">
    <property type="entry name" value="Metallo-dependent hydrolases"/>
    <property type="match status" value="1"/>
</dbReference>
<dbReference type="EMBL" id="JBAPLU010000004">
    <property type="protein sequence ID" value="MEI4271167.1"/>
    <property type="molecule type" value="Genomic_DNA"/>
</dbReference>
<keyword evidence="4" id="KW-1185">Reference proteome</keyword>
<dbReference type="InterPro" id="IPR006680">
    <property type="entry name" value="Amidohydro-rel"/>
</dbReference>
<proteinExistence type="predicted"/>
<dbReference type="Pfam" id="PF04909">
    <property type="entry name" value="Amidohydro_2"/>
    <property type="match status" value="1"/>
</dbReference>